<proteinExistence type="predicted"/>
<sequence length="252" mass="28057">MNKLLTIITLLISLHTFAQDRKALRGRVVMGETPVANAYVINKRTGDEVKTDGKGNFTLKARNGDKLAVHSAMTQDTDFYISNEAFANMPYEMEVEAKITQLDEVVIVDTLKIQPVQGAKEYTVAQRRANIGATTKVQTMDTINWQGGGVALTLDPVFNGKNKRDALRRQVHTEEQLKLINGISKVYADQAIVENLGIAQEKVEAYKYYAVENKELAEALKAGDTEKARLLLPQLAIEYVSLQQEEDSQSKP</sequence>
<comment type="caution">
    <text evidence="1">The sequence shown here is derived from an EMBL/GenBank/DDBJ whole genome shotgun (WGS) entry which is preliminary data.</text>
</comment>
<accession>A0A0M9VIE3</accession>
<dbReference type="RefSeq" id="WP_054408147.1">
    <property type="nucleotide sequence ID" value="NZ_FOYA01000001.1"/>
</dbReference>
<evidence type="ECO:0008006" key="3">
    <source>
        <dbReference type="Google" id="ProtNLM"/>
    </source>
</evidence>
<evidence type="ECO:0000313" key="1">
    <source>
        <dbReference type="EMBL" id="KOS06550.1"/>
    </source>
</evidence>
<protein>
    <recommendedName>
        <fullName evidence="3">Carboxypeptidase-like regulatory domain-containing protein</fullName>
    </recommendedName>
</protein>
<dbReference type="InterPro" id="IPR008969">
    <property type="entry name" value="CarboxyPept-like_regulatory"/>
</dbReference>
<dbReference type="EMBL" id="LIYD01000005">
    <property type="protein sequence ID" value="KOS06550.1"/>
    <property type="molecule type" value="Genomic_DNA"/>
</dbReference>
<keyword evidence="2" id="KW-1185">Reference proteome</keyword>
<dbReference type="SUPFAM" id="SSF49464">
    <property type="entry name" value="Carboxypeptidase regulatory domain-like"/>
    <property type="match status" value="1"/>
</dbReference>
<reference evidence="1 2" key="1">
    <citation type="submission" date="2015-08" db="EMBL/GenBank/DDBJ databases">
        <title>Whole genome sequence of Flavobacterium akiainvivens IK-1T, from decaying Wikstroemia oahuensis, an endemic Hawaiian shrub.</title>
        <authorList>
            <person name="Wan X."/>
            <person name="Hou S."/>
            <person name="Saito J."/>
            <person name="Donachie S."/>
        </authorList>
    </citation>
    <scope>NUCLEOTIDE SEQUENCE [LARGE SCALE GENOMIC DNA]</scope>
    <source>
        <strain evidence="1 2">IK-1</strain>
    </source>
</reference>
<dbReference type="AlphaFoldDB" id="A0A0M9VIE3"/>
<dbReference type="Proteomes" id="UP000037755">
    <property type="component" value="Unassembled WGS sequence"/>
</dbReference>
<dbReference type="PATRIC" id="fig|1202724.3.peg.2340"/>
<dbReference type="STRING" id="1202724.AM493_11270"/>
<dbReference type="OrthoDB" id="1427655at2"/>
<evidence type="ECO:0000313" key="2">
    <source>
        <dbReference type="Proteomes" id="UP000037755"/>
    </source>
</evidence>
<name>A0A0M9VIE3_9FLAO</name>
<gene>
    <name evidence="1" type="ORF">AM493_11270</name>
</gene>
<organism evidence="1 2">
    <name type="scientific">Flavobacterium akiainvivens</name>
    <dbReference type="NCBI Taxonomy" id="1202724"/>
    <lineage>
        <taxon>Bacteria</taxon>
        <taxon>Pseudomonadati</taxon>
        <taxon>Bacteroidota</taxon>
        <taxon>Flavobacteriia</taxon>
        <taxon>Flavobacteriales</taxon>
        <taxon>Flavobacteriaceae</taxon>
        <taxon>Flavobacterium</taxon>
    </lineage>
</organism>